<sequence>MQPVTASANAIPRLQQLLDLLDRKAEAQGLAVPQIVYIEKLQLLPQGTFGRAWADLLQQNNLKPFTTGPRRKQLHDGIHAITGYGTDLIGEAEVQAFLLGTKFSPINFMLGLGLLRAIHRYQNHRQKFSWEKLWQAYQRGYHSHLDPDTWQPELFWHLPLTEVQVLFGITQNQSSKLL</sequence>
<dbReference type="KEGG" id="ttq:NIES37_15960"/>
<dbReference type="EMBL" id="AP018248">
    <property type="protein sequence ID" value="BAY97652.1"/>
    <property type="molecule type" value="Genomic_DNA"/>
</dbReference>
<accession>A0A1Z4MVX8</accession>
<reference evidence="1 2" key="1">
    <citation type="submission" date="2017-06" db="EMBL/GenBank/DDBJ databases">
        <title>Genome sequencing of cyanobaciteial culture collection at National Institute for Environmental Studies (NIES).</title>
        <authorList>
            <person name="Hirose Y."/>
            <person name="Shimura Y."/>
            <person name="Fujisawa T."/>
            <person name="Nakamura Y."/>
            <person name="Kawachi M."/>
        </authorList>
    </citation>
    <scope>NUCLEOTIDE SEQUENCE [LARGE SCALE GENOMIC DNA]</scope>
    <source>
        <strain evidence="1 2">NIES-37</strain>
    </source>
</reference>
<dbReference type="Proteomes" id="UP000218785">
    <property type="component" value="Chromosome"/>
</dbReference>
<evidence type="ECO:0000313" key="2">
    <source>
        <dbReference type="Proteomes" id="UP000218785"/>
    </source>
</evidence>
<gene>
    <name evidence="1" type="ORF">NIES37_15960</name>
</gene>
<proteinExistence type="predicted"/>
<protein>
    <recommendedName>
        <fullName evidence="3">Coenzyme Q (Ubiquinone) biosynthesis protein Coq4</fullName>
    </recommendedName>
</protein>
<keyword evidence="2" id="KW-1185">Reference proteome</keyword>
<dbReference type="AlphaFoldDB" id="A0A1Z4MVX8"/>
<name>A0A1Z4MVX8_9CYAN</name>
<evidence type="ECO:0008006" key="3">
    <source>
        <dbReference type="Google" id="ProtNLM"/>
    </source>
</evidence>
<evidence type="ECO:0000313" key="1">
    <source>
        <dbReference type="EMBL" id="BAY97652.1"/>
    </source>
</evidence>
<organism evidence="1 2">
    <name type="scientific">Tolypothrix tenuis PCC 7101</name>
    <dbReference type="NCBI Taxonomy" id="231146"/>
    <lineage>
        <taxon>Bacteria</taxon>
        <taxon>Bacillati</taxon>
        <taxon>Cyanobacteriota</taxon>
        <taxon>Cyanophyceae</taxon>
        <taxon>Nostocales</taxon>
        <taxon>Tolypothrichaceae</taxon>
        <taxon>Tolypothrix</taxon>
    </lineage>
</organism>